<organism evidence="1 2">
    <name type="scientific">Corynebacterium auriscanis</name>
    <dbReference type="NCBI Taxonomy" id="99807"/>
    <lineage>
        <taxon>Bacteria</taxon>
        <taxon>Bacillati</taxon>
        <taxon>Actinomycetota</taxon>
        <taxon>Actinomycetes</taxon>
        <taxon>Mycobacteriales</taxon>
        <taxon>Corynebacteriaceae</taxon>
        <taxon>Corynebacterium</taxon>
    </lineage>
</organism>
<accession>A0A0A2DKK1</accession>
<dbReference type="InterPro" id="IPR050708">
    <property type="entry name" value="T6SS_VgrG/RHS"/>
</dbReference>
<dbReference type="Gene3D" id="2.180.10.10">
    <property type="entry name" value="RHS repeat-associated core"/>
    <property type="match status" value="1"/>
</dbReference>
<dbReference type="Proteomes" id="UP000030145">
    <property type="component" value="Unassembled WGS sequence"/>
</dbReference>
<keyword evidence="2" id="KW-1185">Reference proteome</keyword>
<evidence type="ECO:0000313" key="1">
    <source>
        <dbReference type="EMBL" id="KGM18424.1"/>
    </source>
</evidence>
<dbReference type="EMBL" id="JRVJ01000012">
    <property type="protein sequence ID" value="KGM18424.1"/>
    <property type="molecule type" value="Genomic_DNA"/>
</dbReference>
<dbReference type="NCBIfam" id="TIGR03696">
    <property type="entry name" value="Rhs_assc_core"/>
    <property type="match status" value="1"/>
</dbReference>
<dbReference type="InterPro" id="IPR022385">
    <property type="entry name" value="Rhs_assc_core"/>
</dbReference>
<dbReference type="AlphaFoldDB" id="A0A0A2DKK1"/>
<gene>
    <name evidence="1" type="ORF">MA47_07425</name>
</gene>
<dbReference type="PANTHER" id="PTHR32305">
    <property type="match status" value="1"/>
</dbReference>
<comment type="caution">
    <text evidence="1">The sequence shown here is derived from an EMBL/GenBank/DDBJ whole genome shotgun (WGS) entry which is preliminary data.</text>
</comment>
<proteinExistence type="predicted"/>
<dbReference type="PANTHER" id="PTHR32305:SF15">
    <property type="entry name" value="PROTEIN RHSA-RELATED"/>
    <property type="match status" value="1"/>
</dbReference>
<evidence type="ECO:0000313" key="2">
    <source>
        <dbReference type="Proteomes" id="UP000030145"/>
    </source>
</evidence>
<name>A0A0A2DKK1_9CORY</name>
<sequence length="384" mass="40451">MVGREEYGLSPAGVLVSTDDGVVEFHRRLPTRVGRTSFVYDAAGRVVQTVTKRLGKKPLVHQFFYATGQQPVGFCSSDVPGVGYRYVYDGVGRRVAKEVVDTATGQVVCRQVCAHTGNQLAAVVTTVDTGDPGRVGCGLVWSVDPATGEVIGQITVAAGGGAAGRATAHRAGRCGDGVTGDGGYLEARCGQGPAGGGSQVLGVAGTAGRAGHPEGAMASGWSQARVDARFYALVADVAGAPQEIIDPATGQVEGRVTQSLYGKRTWCGGVSSPLLFAGQYEDAESGWVYNRFRYYQPVVGSYNAQDPLGLAPRVASGQGYVDHAAHWVDVLGLKCHRLASMSLRMLEFQRKTDQLCKSGLTEGTRTLMSTLIWTKPATRCSTLE</sequence>
<protein>
    <recommendedName>
        <fullName evidence="3">RHS repeat-associated core domain-containing protein</fullName>
    </recommendedName>
</protein>
<evidence type="ECO:0008006" key="3">
    <source>
        <dbReference type="Google" id="ProtNLM"/>
    </source>
</evidence>
<reference evidence="1 2" key="1">
    <citation type="submission" date="2014-10" db="EMBL/GenBank/DDBJ databases">
        <title>Whole Genome sequence of Corynebacterium auriscanis strain CIP 106629.</title>
        <authorList>
            <person name="Hassan S.S."/>
            <person name="Jamal S.B."/>
            <person name="Tiwari S."/>
            <person name="Oliveira L.D.C."/>
            <person name="Souza F."/>
            <person name="Mariano D.C."/>
            <person name="Almeida S."/>
            <person name="Dorella F."/>
            <person name="Pereira F."/>
            <person name="Carvalho A."/>
            <person name="Leal C.A."/>
            <person name="Soares S.D.C."/>
            <person name="Figueiredo H.C."/>
            <person name="Silva A."/>
            <person name="Azevedo V.A."/>
        </authorList>
    </citation>
    <scope>NUCLEOTIDE SEQUENCE [LARGE SCALE GENOMIC DNA]</scope>
    <source>
        <strain evidence="1 2">CIP 106629</strain>
    </source>
</reference>